<feature type="region of interest" description="Disordered" evidence="1">
    <location>
        <begin position="375"/>
        <end position="413"/>
    </location>
</feature>
<dbReference type="Pfam" id="PF13814">
    <property type="entry name" value="Replic_Relax"/>
    <property type="match status" value="1"/>
</dbReference>
<gene>
    <name evidence="2" type="ORF">EYS09_18895</name>
</gene>
<protein>
    <submittedName>
        <fullName evidence="2">Uncharacterized protein</fullName>
    </submittedName>
</protein>
<comment type="caution">
    <text evidence="2">The sequence shown here is derived from an EMBL/GenBank/DDBJ whole genome shotgun (WGS) entry which is preliminary data.</text>
</comment>
<dbReference type="Proteomes" id="UP000292452">
    <property type="component" value="Unassembled WGS sequence"/>
</dbReference>
<name>A0A4Q9HSW9_STRKA</name>
<reference evidence="2 3" key="1">
    <citation type="submission" date="2019-02" db="EMBL/GenBank/DDBJ databases">
        <title>Draft Genome Sequence of Streptomyces sp. AM-2504, identified by 16S rRNA comparative analysis as a Streptomyces Kasugaensis strain.</title>
        <authorList>
            <person name="Napolioni V."/>
            <person name="Giuliodori A.M."/>
            <person name="Spurio R."/>
            <person name="Fabbretti A."/>
        </authorList>
    </citation>
    <scope>NUCLEOTIDE SEQUENCE [LARGE SCALE GENOMIC DNA]</scope>
    <source>
        <strain evidence="2 3">AM-2504</strain>
    </source>
</reference>
<evidence type="ECO:0000313" key="2">
    <source>
        <dbReference type="EMBL" id="TBO58158.1"/>
    </source>
</evidence>
<organism evidence="2 3">
    <name type="scientific">Streptomyces kasugaensis</name>
    <dbReference type="NCBI Taxonomy" id="1946"/>
    <lineage>
        <taxon>Bacteria</taxon>
        <taxon>Bacillati</taxon>
        <taxon>Actinomycetota</taxon>
        <taxon>Actinomycetes</taxon>
        <taxon>Kitasatosporales</taxon>
        <taxon>Streptomycetaceae</taxon>
        <taxon>Streptomyces</taxon>
    </lineage>
</organism>
<feature type="compositionally biased region" description="Basic and acidic residues" evidence="1">
    <location>
        <begin position="375"/>
        <end position="387"/>
    </location>
</feature>
<sequence>MFQRATPDQLWKLTRPGNRHDRLTRDNLLDLEDHHLVRIESVQEDQRQVWVLTRRGHGEAKQLLEPKGIRVSVLRKQEYDPDTGELLGTGYDDHAAAVTSTAAELHRAGIGHRLGFQTEIGHRLGNSYVQRADLVVRAPEAGVPVLLLEIDRRTEDAHDLVAKLRRYWEWGRLLPRDADKRTVDLVRSRPDAIDQLVNHEQRLWRRVYPPTGREGLVPVAFVFADTTEAKVANTVAVLEEAGRRYWAPRRYDSLYLKAVTARDYRQAVPVVVTTLEQLQEHGADAAVWRRLGRTGEQTLTDALDNPDGHDLYLAQEARADAEDKRHRATQREAERPVCSRCGRKFTDERWEEITVHRTAVRAGDKSVCGPCRADDVAREEAAAEAARRQAAAPPEPEGEQEPGRGRGWFRRRP</sequence>
<proteinExistence type="predicted"/>
<evidence type="ECO:0000256" key="1">
    <source>
        <dbReference type="SAM" id="MobiDB-lite"/>
    </source>
</evidence>
<accession>A0A4Q9HSW9</accession>
<dbReference type="InterPro" id="IPR025855">
    <property type="entry name" value="Replic_Relax"/>
</dbReference>
<dbReference type="EMBL" id="SIXH01000160">
    <property type="protein sequence ID" value="TBO58158.1"/>
    <property type="molecule type" value="Genomic_DNA"/>
</dbReference>
<dbReference type="AlphaFoldDB" id="A0A4Q9HSW9"/>
<evidence type="ECO:0000313" key="3">
    <source>
        <dbReference type="Proteomes" id="UP000292452"/>
    </source>
</evidence>
<keyword evidence="3" id="KW-1185">Reference proteome</keyword>